<comment type="caution">
    <text evidence="1">The sequence shown here is derived from an EMBL/GenBank/DDBJ whole genome shotgun (WGS) entry which is preliminary data.</text>
</comment>
<reference evidence="1" key="2">
    <citation type="submission" date="2020-06" db="EMBL/GenBank/DDBJ databases">
        <title>Helianthus annuus Genome sequencing and assembly Release 2.</title>
        <authorList>
            <person name="Gouzy J."/>
            <person name="Langlade N."/>
            <person name="Munos S."/>
        </authorList>
    </citation>
    <scope>NUCLEOTIDE SEQUENCE</scope>
    <source>
        <tissue evidence="1">Leaves</tissue>
    </source>
</reference>
<reference evidence="1" key="1">
    <citation type="journal article" date="2017" name="Nature">
        <title>The sunflower genome provides insights into oil metabolism, flowering and Asterid evolution.</title>
        <authorList>
            <person name="Badouin H."/>
            <person name="Gouzy J."/>
            <person name="Grassa C.J."/>
            <person name="Murat F."/>
            <person name="Staton S.E."/>
            <person name="Cottret L."/>
            <person name="Lelandais-Briere C."/>
            <person name="Owens G.L."/>
            <person name="Carrere S."/>
            <person name="Mayjonade B."/>
            <person name="Legrand L."/>
            <person name="Gill N."/>
            <person name="Kane N.C."/>
            <person name="Bowers J.E."/>
            <person name="Hubner S."/>
            <person name="Bellec A."/>
            <person name="Berard A."/>
            <person name="Berges H."/>
            <person name="Blanchet N."/>
            <person name="Boniface M.C."/>
            <person name="Brunel D."/>
            <person name="Catrice O."/>
            <person name="Chaidir N."/>
            <person name="Claudel C."/>
            <person name="Donnadieu C."/>
            <person name="Faraut T."/>
            <person name="Fievet G."/>
            <person name="Helmstetter N."/>
            <person name="King M."/>
            <person name="Knapp S.J."/>
            <person name="Lai Z."/>
            <person name="Le Paslier M.C."/>
            <person name="Lippi Y."/>
            <person name="Lorenzon L."/>
            <person name="Mandel J.R."/>
            <person name="Marage G."/>
            <person name="Marchand G."/>
            <person name="Marquand E."/>
            <person name="Bret-Mestries E."/>
            <person name="Morien E."/>
            <person name="Nambeesan S."/>
            <person name="Nguyen T."/>
            <person name="Pegot-Espagnet P."/>
            <person name="Pouilly N."/>
            <person name="Raftis F."/>
            <person name="Sallet E."/>
            <person name="Schiex T."/>
            <person name="Thomas J."/>
            <person name="Vandecasteele C."/>
            <person name="Vares D."/>
            <person name="Vear F."/>
            <person name="Vautrin S."/>
            <person name="Crespi M."/>
            <person name="Mangin B."/>
            <person name="Burke J.M."/>
            <person name="Salse J."/>
            <person name="Munos S."/>
            <person name="Vincourt P."/>
            <person name="Rieseberg L.H."/>
            <person name="Langlade N.B."/>
        </authorList>
    </citation>
    <scope>NUCLEOTIDE SEQUENCE</scope>
    <source>
        <tissue evidence="1">Leaves</tissue>
    </source>
</reference>
<keyword evidence="2" id="KW-1185">Reference proteome</keyword>
<dbReference type="Proteomes" id="UP000215914">
    <property type="component" value="Unassembled WGS sequence"/>
</dbReference>
<evidence type="ECO:0000313" key="2">
    <source>
        <dbReference type="Proteomes" id="UP000215914"/>
    </source>
</evidence>
<sequence>MCLLQGREREMCVCVCLFVAGIPDDGATLVSVRGREVGDEATGRDVFPGECPGALRCC</sequence>
<dbReference type="AlphaFoldDB" id="A0A9K3DW92"/>
<proteinExistence type="predicted"/>
<evidence type="ECO:0000313" key="1">
    <source>
        <dbReference type="EMBL" id="KAF5762569.1"/>
    </source>
</evidence>
<organism evidence="1 2">
    <name type="scientific">Helianthus annuus</name>
    <name type="common">Common sunflower</name>
    <dbReference type="NCBI Taxonomy" id="4232"/>
    <lineage>
        <taxon>Eukaryota</taxon>
        <taxon>Viridiplantae</taxon>
        <taxon>Streptophyta</taxon>
        <taxon>Embryophyta</taxon>
        <taxon>Tracheophyta</taxon>
        <taxon>Spermatophyta</taxon>
        <taxon>Magnoliopsida</taxon>
        <taxon>eudicotyledons</taxon>
        <taxon>Gunneridae</taxon>
        <taxon>Pentapetalae</taxon>
        <taxon>asterids</taxon>
        <taxon>campanulids</taxon>
        <taxon>Asterales</taxon>
        <taxon>Asteraceae</taxon>
        <taxon>Asteroideae</taxon>
        <taxon>Heliantheae alliance</taxon>
        <taxon>Heliantheae</taxon>
        <taxon>Helianthus</taxon>
    </lineage>
</organism>
<accession>A0A9K3DW92</accession>
<dbReference type="Gramene" id="mRNA:HanXRQr2_Chr16g0778191">
    <property type="protein sequence ID" value="mRNA:HanXRQr2_Chr16g0778191"/>
    <property type="gene ID" value="HanXRQr2_Chr16g0778191"/>
</dbReference>
<name>A0A9K3DW92_HELAN</name>
<dbReference type="EMBL" id="MNCJ02000331">
    <property type="protein sequence ID" value="KAF5762569.1"/>
    <property type="molecule type" value="Genomic_DNA"/>
</dbReference>
<protein>
    <submittedName>
        <fullName evidence="1">Uncharacterized protein</fullName>
    </submittedName>
</protein>
<gene>
    <name evidence="1" type="ORF">HanXRQr2_Chr16g0778191</name>
</gene>